<organism evidence="1 3">
    <name type="scientific">Cucumis melo var. makuwa</name>
    <name type="common">Oriental melon</name>
    <dbReference type="NCBI Taxonomy" id="1194695"/>
    <lineage>
        <taxon>Eukaryota</taxon>
        <taxon>Viridiplantae</taxon>
        <taxon>Streptophyta</taxon>
        <taxon>Embryophyta</taxon>
        <taxon>Tracheophyta</taxon>
        <taxon>Spermatophyta</taxon>
        <taxon>Magnoliopsida</taxon>
        <taxon>eudicotyledons</taxon>
        <taxon>Gunneridae</taxon>
        <taxon>Pentapetalae</taxon>
        <taxon>rosids</taxon>
        <taxon>fabids</taxon>
        <taxon>Cucurbitales</taxon>
        <taxon>Cucurbitaceae</taxon>
        <taxon>Benincaseae</taxon>
        <taxon>Cucumis</taxon>
    </lineage>
</organism>
<evidence type="ECO:0000313" key="2">
    <source>
        <dbReference type="EMBL" id="TYK31008.1"/>
    </source>
</evidence>
<dbReference type="EMBL" id="SSTD01000141">
    <property type="protein sequence ID" value="TYK31008.1"/>
    <property type="molecule type" value="Genomic_DNA"/>
</dbReference>
<dbReference type="OrthoDB" id="1747743at2759"/>
<accession>A0A5A7T1Q8</accession>
<name>A0A5A7T1Q8_CUCMM</name>
<evidence type="ECO:0000313" key="4">
    <source>
        <dbReference type="Proteomes" id="UP000321947"/>
    </source>
</evidence>
<dbReference type="PANTHER" id="PTHR35046:SF9">
    <property type="entry name" value="RNA-DIRECTED DNA POLYMERASE"/>
    <property type="match status" value="1"/>
</dbReference>
<reference evidence="3 4" key="1">
    <citation type="submission" date="2019-08" db="EMBL/GenBank/DDBJ databases">
        <title>Draft genome sequences of two oriental melons (Cucumis melo L. var makuwa).</title>
        <authorList>
            <person name="Kwon S.-Y."/>
        </authorList>
    </citation>
    <scope>NUCLEOTIDE SEQUENCE [LARGE SCALE GENOMIC DNA]</scope>
    <source>
        <strain evidence="4">cv. Chang Bougi</strain>
        <strain evidence="3">cv. SW 3</strain>
        <tissue evidence="1">Leaf</tissue>
    </source>
</reference>
<evidence type="ECO:0000313" key="3">
    <source>
        <dbReference type="Proteomes" id="UP000321393"/>
    </source>
</evidence>
<sequence length="250" mass="28415">MASRILSILVVKVEFGKKDKAKSSKGIGYIARDCPNKRTMIIKNGEVVTDGENSEKDELIEEEIKENEEELEDGSKLTLVTRRLLSAQVKENDMEDQRDNLLHSRCLVNGMPSSVVVSQALISFTLEKYKDEVLCDVLHMHAGDILLGRPWQFDRKDGYLASNVNNLSLPGVFQSPLPEFEDVFQYEAPKGLPPIRGVGHKIEFISGATLPNRPVMNIMVFHSFKKDQLQDLRHQRVNNHLFFMYKNGEV</sequence>
<gene>
    <name evidence="2" type="ORF">E5676_scaffold455G002400</name>
    <name evidence="1" type="ORF">E6C27_scaffold285G001930</name>
</gene>
<dbReference type="PANTHER" id="PTHR35046">
    <property type="entry name" value="ZINC KNUCKLE (CCHC-TYPE) FAMILY PROTEIN"/>
    <property type="match status" value="1"/>
</dbReference>
<dbReference type="Proteomes" id="UP000321393">
    <property type="component" value="Unassembled WGS sequence"/>
</dbReference>
<dbReference type="AlphaFoldDB" id="A0A5A7T1Q8"/>
<comment type="caution">
    <text evidence="1">The sequence shown here is derived from an EMBL/GenBank/DDBJ whole genome shotgun (WGS) entry which is preliminary data.</text>
</comment>
<dbReference type="Proteomes" id="UP000321947">
    <property type="component" value="Unassembled WGS sequence"/>
</dbReference>
<dbReference type="EMBL" id="SSTE01019907">
    <property type="protein sequence ID" value="KAA0035527.1"/>
    <property type="molecule type" value="Genomic_DNA"/>
</dbReference>
<evidence type="ECO:0000313" key="1">
    <source>
        <dbReference type="EMBL" id="KAA0035527.1"/>
    </source>
</evidence>
<protein>
    <submittedName>
        <fullName evidence="1">Uncharacterized protein</fullName>
    </submittedName>
</protein>
<dbReference type="STRING" id="1194695.A0A5A7T1Q8"/>
<proteinExistence type="predicted"/>